<dbReference type="AlphaFoldDB" id="A0A941FDV6"/>
<organism evidence="3 4">
    <name type="scientific">Carboxylicivirga sediminis</name>
    <dbReference type="NCBI Taxonomy" id="2006564"/>
    <lineage>
        <taxon>Bacteria</taxon>
        <taxon>Pseudomonadati</taxon>
        <taxon>Bacteroidota</taxon>
        <taxon>Bacteroidia</taxon>
        <taxon>Marinilabiliales</taxon>
        <taxon>Marinilabiliaceae</taxon>
        <taxon>Carboxylicivirga</taxon>
    </lineage>
</organism>
<dbReference type="RefSeq" id="WP_212193428.1">
    <property type="nucleotide sequence ID" value="NZ_JAGTAR010000092.1"/>
</dbReference>
<dbReference type="InterPro" id="IPR004291">
    <property type="entry name" value="Transposase_IS66_central"/>
</dbReference>
<protein>
    <submittedName>
        <fullName evidence="3">IS66 family transposase</fullName>
    </submittedName>
</protein>
<feature type="non-terminal residue" evidence="3">
    <location>
        <position position="1"/>
    </location>
</feature>
<dbReference type="EMBL" id="JAGTAR010000092">
    <property type="protein sequence ID" value="MBR8538405.1"/>
    <property type="molecule type" value="Genomic_DNA"/>
</dbReference>
<evidence type="ECO:0000313" key="3">
    <source>
        <dbReference type="EMBL" id="MBR8538405.1"/>
    </source>
</evidence>
<evidence type="ECO:0000259" key="2">
    <source>
        <dbReference type="Pfam" id="PF13817"/>
    </source>
</evidence>
<sequence length="330" mass="38020">GPSLLAELLINKYEYHLPFHRQIKMLKQTGVSLPASTINGWFQGSCDLLRSLYFRLQEVTMNTDYIQVDESTVPVVNNEKHKTVKSYLWMVRSVMKPLVYFHYDKGSRAQKVVVELLQGFQGAIQTDGYEAYSIYEQKKGVLLLGCWAHARRKFEESLAEDKAGAEYALAQIGKLYQVETMANEQGLDDKQRAELRERLAYPIMVAFEKWIVKYYPKALPKSRMGRALSYTYNIFHRLSRYHLDGRYKIDNNLAENAIRPLALGRKNYLFCGNHDAAENAAIIYSLLGCCKAADVNPREWLTDILAKIPIYNNDYSLDLADLLPHNWKNS</sequence>
<keyword evidence="4" id="KW-1185">Reference proteome</keyword>
<reference evidence="3" key="1">
    <citation type="journal article" date="2018" name="Int. J. Syst. Evol. Microbiol.">
        <title>Carboxylicivirga sediminis sp. nov., isolated from coastal sediment.</title>
        <authorList>
            <person name="Wang F.Q."/>
            <person name="Ren L.H."/>
            <person name="Zou R.J."/>
            <person name="Sun Y.Z."/>
            <person name="Liu X.J."/>
            <person name="Jiang F."/>
            <person name="Liu L.J."/>
        </authorList>
    </citation>
    <scope>NUCLEOTIDE SEQUENCE</scope>
    <source>
        <strain evidence="3">JR1</strain>
    </source>
</reference>
<dbReference type="Proteomes" id="UP000679220">
    <property type="component" value="Unassembled WGS sequence"/>
</dbReference>
<evidence type="ECO:0000259" key="1">
    <source>
        <dbReference type="Pfam" id="PF03050"/>
    </source>
</evidence>
<dbReference type="InterPro" id="IPR052344">
    <property type="entry name" value="Transposase-related"/>
</dbReference>
<dbReference type="InterPro" id="IPR039552">
    <property type="entry name" value="IS66_C"/>
</dbReference>
<evidence type="ECO:0000313" key="4">
    <source>
        <dbReference type="Proteomes" id="UP000679220"/>
    </source>
</evidence>
<comment type="caution">
    <text evidence="3">The sequence shown here is derived from an EMBL/GenBank/DDBJ whole genome shotgun (WGS) entry which is preliminary data.</text>
</comment>
<dbReference type="PANTHER" id="PTHR33678">
    <property type="entry name" value="BLL1576 PROTEIN"/>
    <property type="match status" value="1"/>
</dbReference>
<accession>A0A941FDV6</accession>
<feature type="domain" description="Transposase IS66 central" evidence="1">
    <location>
        <begin position="1"/>
        <end position="278"/>
    </location>
</feature>
<dbReference type="PANTHER" id="PTHR33678:SF1">
    <property type="entry name" value="BLL1576 PROTEIN"/>
    <property type="match status" value="1"/>
</dbReference>
<feature type="domain" description="Transposase IS66 C-terminal" evidence="2">
    <location>
        <begin position="285"/>
        <end position="325"/>
    </location>
</feature>
<gene>
    <name evidence="3" type="ORF">KDU71_22745</name>
</gene>
<dbReference type="Pfam" id="PF13817">
    <property type="entry name" value="DDE_Tnp_IS66_C"/>
    <property type="match status" value="1"/>
</dbReference>
<dbReference type="NCBIfam" id="NF033517">
    <property type="entry name" value="transpos_IS66"/>
    <property type="match status" value="1"/>
</dbReference>
<reference evidence="3" key="2">
    <citation type="submission" date="2021-04" db="EMBL/GenBank/DDBJ databases">
        <authorList>
            <person name="Zhang T."/>
            <person name="Zhang Y."/>
            <person name="Lu D."/>
            <person name="Zuo D."/>
            <person name="Du Z."/>
        </authorList>
    </citation>
    <scope>NUCLEOTIDE SEQUENCE</scope>
    <source>
        <strain evidence="3">JR1</strain>
    </source>
</reference>
<dbReference type="Pfam" id="PF03050">
    <property type="entry name" value="DDE_Tnp_IS66"/>
    <property type="match status" value="1"/>
</dbReference>
<name>A0A941FDV6_9BACT</name>
<proteinExistence type="predicted"/>